<dbReference type="EMBL" id="CM026428">
    <property type="protein sequence ID" value="KAG0566828.1"/>
    <property type="molecule type" value="Genomic_DNA"/>
</dbReference>
<dbReference type="PANTHER" id="PTHR36766">
    <property type="entry name" value="PLANT BROAD-SPECTRUM MILDEW RESISTANCE PROTEIN RPW8"/>
    <property type="match status" value="1"/>
</dbReference>
<comment type="caution">
    <text evidence="1">The sequence shown here is derived from an EMBL/GenBank/DDBJ whole genome shotgun (WGS) entry which is preliminary data.</text>
</comment>
<evidence type="ECO:0000313" key="2">
    <source>
        <dbReference type="EMBL" id="KAG0566828.1"/>
    </source>
</evidence>
<dbReference type="Proteomes" id="UP000822688">
    <property type="component" value="Chromosome 7"/>
</dbReference>
<evidence type="ECO:0000313" key="1">
    <source>
        <dbReference type="EMBL" id="KAG0566785.1"/>
    </source>
</evidence>
<accession>A0A8T0H7M4</accession>
<name>A0A8T0H7M4_CERPU</name>
<organism evidence="1 3">
    <name type="scientific">Ceratodon purpureus</name>
    <name type="common">Fire moss</name>
    <name type="synonym">Dicranum purpureum</name>
    <dbReference type="NCBI Taxonomy" id="3225"/>
    <lineage>
        <taxon>Eukaryota</taxon>
        <taxon>Viridiplantae</taxon>
        <taxon>Streptophyta</taxon>
        <taxon>Embryophyta</taxon>
        <taxon>Bryophyta</taxon>
        <taxon>Bryophytina</taxon>
        <taxon>Bryopsida</taxon>
        <taxon>Dicranidae</taxon>
        <taxon>Pseudoditrichales</taxon>
        <taxon>Ditrichaceae</taxon>
        <taxon>Ceratodon</taxon>
    </lineage>
</organism>
<dbReference type="SUPFAM" id="SSF52058">
    <property type="entry name" value="L domain-like"/>
    <property type="match status" value="1"/>
</dbReference>
<dbReference type="InterPro" id="IPR027417">
    <property type="entry name" value="P-loop_NTPase"/>
</dbReference>
<dbReference type="Gene3D" id="3.80.10.10">
    <property type="entry name" value="Ribonuclease Inhibitor"/>
    <property type="match status" value="1"/>
</dbReference>
<dbReference type="AlphaFoldDB" id="A0A8T0H7M4"/>
<dbReference type="PANTHER" id="PTHR36766:SF30">
    <property type="entry name" value="TIR-NBS TYPE DISEASE RESISTANCE PROTEIN-RELATED"/>
    <property type="match status" value="1"/>
</dbReference>
<dbReference type="EMBL" id="CM026428">
    <property type="protein sequence ID" value="KAG0566785.1"/>
    <property type="molecule type" value="Genomic_DNA"/>
</dbReference>
<dbReference type="SUPFAM" id="SSF52540">
    <property type="entry name" value="P-loop containing nucleoside triphosphate hydrolases"/>
    <property type="match status" value="1"/>
</dbReference>
<proteinExistence type="predicted"/>
<reference evidence="1" key="1">
    <citation type="submission" date="2020-06" db="EMBL/GenBank/DDBJ databases">
        <title>WGS assembly of Ceratodon purpureus strain R40.</title>
        <authorList>
            <person name="Carey S.B."/>
            <person name="Jenkins J."/>
            <person name="Shu S."/>
            <person name="Lovell J.T."/>
            <person name="Sreedasyam A."/>
            <person name="Maumus F."/>
            <person name="Tiley G.P."/>
            <person name="Fernandez-Pozo N."/>
            <person name="Barry K."/>
            <person name="Chen C."/>
            <person name="Wang M."/>
            <person name="Lipzen A."/>
            <person name="Daum C."/>
            <person name="Saski C.A."/>
            <person name="Payton A.C."/>
            <person name="Mcbreen J.C."/>
            <person name="Conrad R.E."/>
            <person name="Kollar L.M."/>
            <person name="Olsson S."/>
            <person name="Huttunen S."/>
            <person name="Landis J.B."/>
            <person name="Wickett N.J."/>
            <person name="Johnson M.G."/>
            <person name="Rensing S.A."/>
            <person name="Grimwood J."/>
            <person name="Schmutz J."/>
            <person name="Mcdaniel S.F."/>
        </authorList>
    </citation>
    <scope>NUCLEOTIDE SEQUENCE</scope>
    <source>
        <strain evidence="1">R40</strain>
    </source>
</reference>
<keyword evidence="3" id="KW-1185">Reference proteome</keyword>
<dbReference type="InterPro" id="IPR032675">
    <property type="entry name" value="LRR_dom_sf"/>
</dbReference>
<gene>
    <name evidence="1" type="ORF">KC19_7G087600</name>
    <name evidence="2" type="ORF">KC19_7G090800</name>
</gene>
<sequence>MFLKEAAFQEGSVVMVTARSLRTLGYLGIEKSQCFEVPELSKVDATNLFLVHAANGRQYVNENDINMIDECVSRCYFRKSEKQGCHYLPLAVKVLGMHLGYLGNDPKQWLESLPRVQNFDLHFPEENPVFGVLRLNYDRLSTEDQALLMDMVCYRPKFENDYFESDSYWSNWREWLGLVHRKMWEEIVVQLQQLKDKGLLEDVDLSSGKFSMHDLYREFAKLEVQGKLTPGSFHSRRFVYAYSHPSELEQKPFGGVWENLIRWRYCSNVVVMKLYGLVKLKGVLNLKGLWCLRSLELQDLKELDGVEGLEDLNNLAYFKWFGYKYFDEALRPHLGQLPVSLKVLQVEGVGATLGRDVFARCTNLRNLKLKLIRAGDGIDFRQCSSLLILYLLKIEGLQELTGLSTDCLQSLRIIECANLSDVSGFEHSVALRDLTLRFNPALEKVPDLQKLSSLQILWIESCVEISEVRGLESLQQLRELRCCYLGNLSELPSFSGLQHLHHVKIFRCVKLTTLEGVGDLPSLRHLNFRGCSSLVRLPDLSKSTNLEVLNIAGTDMELREEDIVMLSKLPKLGPVYITYGIDLASIKLDVVKRRVLKENWLWREGVDEERDLEMPPIKVRDYEF</sequence>
<protein>
    <submittedName>
        <fullName evidence="1">Uncharacterized protein</fullName>
    </submittedName>
</protein>
<evidence type="ECO:0000313" key="3">
    <source>
        <dbReference type="Proteomes" id="UP000822688"/>
    </source>
</evidence>